<organism evidence="13 14">
    <name type="scientific">Litorimonas taeanensis</name>
    <dbReference type="NCBI Taxonomy" id="568099"/>
    <lineage>
        <taxon>Bacteria</taxon>
        <taxon>Pseudomonadati</taxon>
        <taxon>Pseudomonadota</taxon>
        <taxon>Alphaproteobacteria</taxon>
        <taxon>Maricaulales</taxon>
        <taxon>Robiginitomaculaceae</taxon>
    </lineage>
</organism>
<dbReference type="InterPro" id="IPR036169">
    <property type="entry name" value="DXPR_C_sf"/>
</dbReference>
<feature type="binding site" evidence="9">
    <location>
        <position position="203"/>
    </location>
    <ligand>
        <name>NADPH</name>
        <dbReference type="ChEBI" id="CHEBI:57783"/>
    </ligand>
</feature>
<dbReference type="AlphaFoldDB" id="A0A420WKW3"/>
<dbReference type="PANTHER" id="PTHR30525:SF0">
    <property type="entry name" value="1-DEOXY-D-XYLULOSE 5-PHOSPHATE REDUCTOISOMERASE, CHLOROPLASTIC"/>
    <property type="match status" value="1"/>
</dbReference>
<accession>A0A420WKW3</accession>
<feature type="domain" description="DXP reductoisomerase C-terminal" evidence="12">
    <location>
        <begin position="259"/>
        <end position="380"/>
    </location>
</feature>
<evidence type="ECO:0000256" key="9">
    <source>
        <dbReference type="HAMAP-Rule" id="MF_00183"/>
    </source>
</evidence>
<keyword evidence="5 9" id="KW-0560">Oxidoreductase</keyword>
<evidence type="ECO:0000259" key="12">
    <source>
        <dbReference type="Pfam" id="PF13288"/>
    </source>
</evidence>
<dbReference type="UniPathway" id="UPA00056">
    <property type="reaction ID" value="UER00092"/>
</dbReference>
<feature type="binding site" evidence="9">
    <location>
        <position position="11"/>
    </location>
    <ligand>
        <name>NADPH</name>
        <dbReference type="ChEBI" id="CHEBI:57783"/>
    </ligand>
</feature>
<keyword evidence="7 9" id="KW-0414">Isoprene biosynthesis</keyword>
<dbReference type="GO" id="GO:0070402">
    <property type="term" value="F:NADPH binding"/>
    <property type="evidence" value="ECO:0007669"/>
    <property type="project" value="InterPro"/>
</dbReference>
<keyword evidence="4 9" id="KW-0521">NADP</keyword>
<dbReference type="NCBIfam" id="NF009114">
    <property type="entry name" value="PRK12464.1"/>
    <property type="match status" value="1"/>
</dbReference>
<feature type="binding site" evidence="9">
    <location>
        <position position="14"/>
    </location>
    <ligand>
        <name>NADPH</name>
        <dbReference type="ChEBI" id="CHEBI:57783"/>
    </ligand>
</feature>
<dbReference type="Pfam" id="PF08436">
    <property type="entry name" value="DXP_redisom_C"/>
    <property type="match status" value="1"/>
</dbReference>
<dbReference type="EC" id="1.1.1.267" evidence="9"/>
<dbReference type="GO" id="GO:0051484">
    <property type="term" value="P:isopentenyl diphosphate biosynthetic process, methylerythritol 4-phosphate pathway involved in terpenoid biosynthetic process"/>
    <property type="evidence" value="ECO:0007669"/>
    <property type="project" value="UniProtKB-ARBA"/>
</dbReference>
<comment type="caution">
    <text evidence="9">Lacks conserved residue(s) required for the propagation of feature annotation.</text>
</comment>
<comment type="caution">
    <text evidence="13">The sequence shown here is derived from an EMBL/GenBank/DDBJ whole genome shotgun (WGS) entry which is preliminary data.</text>
</comment>
<sequence>MTKRISVLGSTGSIGENTLDIISRAPEGTYKVAALTANTSAKKLAEQAIAFDAEYVALADSSQSQILKAALAGTRIDIGIGPEALVDAASVQADFTMAAIMGAAGLEPTLAAVRQGNHVGLANKECLVCAGDHFMAEVKRHGTVLLPVDSEHNAIFQVLEEDPKGIRRLILTASGGPFREKTAECLKAVTRKDALAHPIWEMGEKISIDSATLMNKGLELIEASYLFNRPSADIDVIVHPQSIIHSMVEYIDGSVLAQLGSPDMRTPIAYAMGWPARVEAPVERLNFTKLSELTFFEPDLVCFPALRLAREALEAGGRAPNILNAANEIAVEAFLSEKVEFIQISQIVEQVLNTLSRSEGFAQADMSIDAILATDALARQTAHEHIVNLL</sequence>
<feature type="binding site" evidence="9">
    <location>
        <position position="124"/>
    </location>
    <ligand>
        <name>1-deoxy-D-xylulose 5-phosphate</name>
        <dbReference type="ChEBI" id="CHEBI:57792"/>
    </ligand>
</feature>
<dbReference type="GO" id="GO:0030604">
    <property type="term" value="F:1-deoxy-D-xylulose-5-phosphate reductoisomerase activity"/>
    <property type="evidence" value="ECO:0007669"/>
    <property type="project" value="UniProtKB-UniRule"/>
</dbReference>
<reference evidence="13 14" key="1">
    <citation type="submission" date="2018-10" db="EMBL/GenBank/DDBJ databases">
        <title>Genomic Encyclopedia of Type Strains, Phase IV (KMG-IV): sequencing the most valuable type-strain genomes for metagenomic binning, comparative biology and taxonomic classification.</title>
        <authorList>
            <person name="Goeker M."/>
        </authorList>
    </citation>
    <scope>NUCLEOTIDE SEQUENCE [LARGE SCALE GENOMIC DNA]</scope>
    <source>
        <strain evidence="13 14">DSM 22008</strain>
    </source>
</reference>
<feature type="binding site" evidence="9">
    <location>
        <position position="125"/>
    </location>
    <ligand>
        <name>NADPH</name>
        <dbReference type="ChEBI" id="CHEBI:57783"/>
    </ligand>
</feature>
<dbReference type="FunFam" id="3.40.50.720:FF:000045">
    <property type="entry name" value="1-deoxy-D-xylulose 5-phosphate reductoisomerase"/>
    <property type="match status" value="1"/>
</dbReference>
<comment type="pathway">
    <text evidence="1 9">Isoprenoid biosynthesis; isopentenyl diphosphate biosynthesis via DXP pathway; isopentenyl diphosphate from 1-deoxy-D-xylulose 5-phosphate: step 1/6.</text>
</comment>
<evidence type="ECO:0000259" key="11">
    <source>
        <dbReference type="Pfam" id="PF08436"/>
    </source>
</evidence>
<feature type="binding site" evidence="9">
    <location>
        <position position="216"/>
    </location>
    <ligand>
        <name>1-deoxy-D-xylulose 5-phosphate</name>
        <dbReference type="ChEBI" id="CHEBI:57792"/>
    </ligand>
</feature>
<comment type="cofactor">
    <cofactor evidence="9">
        <name>Mg(2+)</name>
        <dbReference type="ChEBI" id="CHEBI:18420"/>
    </cofactor>
    <cofactor evidence="9">
        <name>Mn(2+)</name>
        <dbReference type="ChEBI" id="CHEBI:29035"/>
    </cofactor>
</comment>
<feature type="domain" description="1-deoxy-D-xylulose 5-phosphate reductoisomerase N-terminal" evidence="10">
    <location>
        <begin position="5"/>
        <end position="131"/>
    </location>
</feature>
<feature type="binding site" evidence="9">
    <location>
        <position position="197"/>
    </location>
    <ligand>
        <name>1-deoxy-D-xylulose 5-phosphate</name>
        <dbReference type="ChEBI" id="CHEBI:57792"/>
    </ligand>
</feature>
<dbReference type="InterPro" id="IPR026877">
    <property type="entry name" value="DXPR_C"/>
</dbReference>
<dbReference type="Gene3D" id="3.40.50.720">
    <property type="entry name" value="NAD(P)-binding Rossmann-like Domain"/>
    <property type="match status" value="1"/>
</dbReference>
<comment type="similarity">
    <text evidence="2 9">Belongs to the DXR family.</text>
</comment>
<dbReference type="InterPro" id="IPR013512">
    <property type="entry name" value="DXP_reductoisomerase_N"/>
</dbReference>
<feature type="binding site" evidence="9">
    <location>
        <position position="151"/>
    </location>
    <ligand>
        <name>Mn(2+)</name>
        <dbReference type="ChEBI" id="CHEBI:29035"/>
    </ligand>
</feature>
<dbReference type="Proteomes" id="UP000282211">
    <property type="component" value="Unassembled WGS sequence"/>
</dbReference>
<feature type="binding site" evidence="9">
    <location>
        <position position="151"/>
    </location>
    <ligand>
        <name>1-deoxy-D-xylulose 5-phosphate</name>
        <dbReference type="ChEBI" id="CHEBI:57792"/>
    </ligand>
</feature>
<dbReference type="RefSeq" id="WP_121099391.1">
    <property type="nucleotide sequence ID" value="NZ_RBII01000001.1"/>
</dbReference>
<dbReference type="InterPro" id="IPR003821">
    <property type="entry name" value="DXP_reductoisomerase"/>
</dbReference>
<dbReference type="FunCoup" id="A0A420WKW3">
    <property type="interactions" value="343"/>
</dbReference>
<feature type="binding site" evidence="9">
    <location>
        <position position="150"/>
    </location>
    <ligand>
        <name>1-deoxy-D-xylulose 5-phosphate</name>
        <dbReference type="ChEBI" id="CHEBI:57792"/>
    </ligand>
</feature>
<evidence type="ECO:0000256" key="4">
    <source>
        <dbReference type="ARBA" id="ARBA00022857"/>
    </source>
</evidence>
<comment type="function">
    <text evidence="9">Catalyzes the NADPH-dependent rearrangement and reduction of 1-deoxy-D-xylulose-5-phosphate (DXP) to 2-C-methyl-D-erythritol 4-phosphate (MEP).</text>
</comment>
<comment type="catalytic activity">
    <reaction evidence="8">
        <text>2-C-methyl-D-erythritol 4-phosphate + NADP(+) = 1-deoxy-D-xylulose 5-phosphate + NADPH + H(+)</text>
        <dbReference type="Rhea" id="RHEA:13717"/>
        <dbReference type="ChEBI" id="CHEBI:15378"/>
        <dbReference type="ChEBI" id="CHEBI:57783"/>
        <dbReference type="ChEBI" id="CHEBI:57792"/>
        <dbReference type="ChEBI" id="CHEBI:58262"/>
        <dbReference type="ChEBI" id="CHEBI:58349"/>
        <dbReference type="EC" id="1.1.1.267"/>
    </reaction>
    <physiologicalReaction direction="right-to-left" evidence="8">
        <dbReference type="Rhea" id="RHEA:13719"/>
    </physiologicalReaction>
</comment>
<dbReference type="GO" id="GO:0016853">
    <property type="term" value="F:isomerase activity"/>
    <property type="evidence" value="ECO:0007669"/>
    <property type="project" value="UniProtKB-KW"/>
</dbReference>
<evidence type="ECO:0000256" key="2">
    <source>
        <dbReference type="ARBA" id="ARBA00006825"/>
    </source>
</evidence>
<keyword evidence="14" id="KW-1185">Reference proteome</keyword>
<keyword evidence="9" id="KW-0460">Magnesium</keyword>
<dbReference type="Gene3D" id="1.10.1740.10">
    <property type="match status" value="1"/>
</dbReference>
<dbReference type="Pfam" id="PF02670">
    <property type="entry name" value="DXP_reductoisom"/>
    <property type="match status" value="1"/>
</dbReference>
<dbReference type="HAMAP" id="MF_00183">
    <property type="entry name" value="DXP_reductoisom"/>
    <property type="match status" value="1"/>
</dbReference>
<evidence type="ECO:0000313" key="14">
    <source>
        <dbReference type="Proteomes" id="UP000282211"/>
    </source>
</evidence>
<feature type="binding site" evidence="9">
    <location>
        <position position="12"/>
    </location>
    <ligand>
        <name>NADPH</name>
        <dbReference type="ChEBI" id="CHEBI:57783"/>
    </ligand>
</feature>
<proteinExistence type="inferred from homology"/>
<feature type="domain" description="1-deoxy-D-xylulose 5-phosphate reductoisomerase C-terminal" evidence="11">
    <location>
        <begin position="145"/>
        <end position="227"/>
    </location>
</feature>
<dbReference type="InterPro" id="IPR013644">
    <property type="entry name" value="DXP_reductoisomerase_C"/>
</dbReference>
<evidence type="ECO:0000256" key="8">
    <source>
        <dbReference type="ARBA" id="ARBA00048543"/>
    </source>
</evidence>
<feature type="binding site" evidence="9">
    <location>
        <position position="215"/>
    </location>
    <ligand>
        <name>1-deoxy-D-xylulose 5-phosphate</name>
        <dbReference type="ChEBI" id="CHEBI:57792"/>
    </ligand>
</feature>
<evidence type="ECO:0000256" key="1">
    <source>
        <dbReference type="ARBA" id="ARBA00005094"/>
    </source>
</evidence>
<dbReference type="OrthoDB" id="9806546at2"/>
<feature type="binding site" evidence="9">
    <location>
        <position position="219"/>
    </location>
    <ligand>
        <name>Mn(2+)</name>
        <dbReference type="ChEBI" id="CHEBI:29035"/>
    </ligand>
</feature>
<dbReference type="InParanoid" id="A0A420WKW3"/>
<dbReference type="PANTHER" id="PTHR30525">
    <property type="entry name" value="1-DEOXY-D-XYLULOSE 5-PHOSPHATE REDUCTOISOMERASE"/>
    <property type="match status" value="1"/>
</dbReference>
<evidence type="ECO:0000256" key="5">
    <source>
        <dbReference type="ARBA" id="ARBA00023002"/>
    </source>
</evidence>
<evidence type="ECO:0000256" key="3">
    <source>
        <dbReference type="ARBA" id="ARBA00022723"/>
    </source>
</evidence>
<feature type="binding site" evidence="9">
    <location>
        <position position="13"/>
    </location>
    <ligand>
        <name>NADPH</name>
        <dbReference type="ChEBI" id="CHEBI:57783"/>
    </ligand>
</feature>
<keyword evidence="3 9" id="KW-0479">Metal-binding</keyword>
<dbReference type="Pfam" id="PF13288">
    <property type="entry name" value="DXPR_C"/>
    <property type="match status" value="1"/>
</dbReference>
<dbReference type="GO" id="GO:0030145">
    <property type="term" value="F:manganese ion binding"/>
    <property type="evidence" value="ECO:0007669"/>
    <property type="project" value="TreeGrafter"/>
</dbReference>
<feature type="binding site" evidence="9">
    <location>
        <position position="123"/>
    </location>
    <ligand>
        <name>NADPH</name>
        <dbReference type="ChEBI" id="CHEBI:57783"/>
    </ligand>
</feature>
<dbReference type="InterPro" id="IPR036291">
    <property type="entry name" value="NAD(P)-bd_dom_sf"/>
</dbReference>
<gene>
    <name evidence="9" type="primary">dxr</name>
    <name evidence="13" type="ORF">DES40_0957</name>
</gene>
<keyword evidence="13" id="KW-0413">Isomerase</keyword>
<feature type="binding site" evidence="9">
    <location>
        <position position="219"/>
    </location>
    <ligand>
        <name>1-deoxy-D-xylulose 5-phosphate</name>
        <dbReference type="ChEBI" id="CHEBI:57792"/>
    </ligand>
</feature>
<name>A0A420WKW3_9PROT</name>
<feature type="binding site" evidence="9">
    <location>
        <position position="149"/>
    </location>
    <ligand>
        <name>Mn(2+)</name>
        <dbReference type="ChEBI" id="CHEBI:29035"/>
    </ligand>
</feature>
<protein>
    <recommendedName>
        <fullName evidence="9">1-deoxy-D-xylulose 5-phosphate reductoisomerase</fullName>
        <shortName evidence="9">DXP reductoisomerase</shortName>
        <ecNumber evidence="9">1.1.1.267</ecNumber>
    </recommendedName>
    <alternativeName>
        <fullName evidence="9">1-deoxyxylulose-5-phosphate reductoisomerase</fullName>
    </alternativeName>
    <alternativeName>
        <fullName evidence="9">2-C-methyl-D-erythritol 4-phosphate synthase</fullName>
    </alternativeName>
</protein>
<dbReference type="PIRSF" id="PIRSF006205">
    <property type="entry name" value="Dxp_reductismrs"/>
    <property type="match status" value="1"/>
</dbReference>
<keyword evidence="6 9" id="KW-0464">Manganese</keyword>
<evidence type="ECO:0000256" key="6">
    <source>
        <dbReference type="ARBA" id="ARBA00023211"/>
    </source>
</evidence>
<dbReference type="SUPFAM" id="SSF69055">
    <property type="entry name" value="1-deoxy-D-xylulose-5-phosphate reductoisomerase, C-terminal domain"/>
    <property type="match status" value="1"/>
</dbReference>
<dbReference type="EMBL" id="RBII01000001">
    <property type="protein sequence ID" value="RKQ71630.1"/>
    <property type="molecule type" value="Genomic_DNA"/>
</dbReference>
<evidence type="ECO:0000256" key="7">
    <source>
        <dbReference type="ARBA" id="ARBA00023229"/>
    </source>
</evidence>
<dbReference type="NCBIfam" id="TIGR00243">
    <property type="entry name" value="Dxr"/>
    <property type="match status" value="1"/>
</dbReference>
<feature type="binding site" evidence="9">
    <location>
        <position position="210"/>
    </location>
    <ligand>
        <name>1-deoxy-D-xylulose 5-phosphate</name>
        <dbReference type="ChEBI" id="CHEBI:57792"/>
    </ligand>
</feature>
<dbReference type="SUPFAM" id="SSF51735">
    <property type="entry name" value="NAD(P)-binding Rossmann-fold domains"/>
    <property type="match status" value="1"/>
</dbReference>
<evidence type="ECO:0000313" key="13">
    <source>
        <dbReference type="EMBL" id="RKQ71630.1"/>
    </source>
</evidence>
<evidence type="ECO:0000259" key="10">
    <source>
        <dbReference type="Pfam" id="PF02670"/>
    </source>
</evidence>
<feature type="binding site" evidence="9">
    <location>
        <position position="174"/>
    </location>
    <ligand>
        <name>1-deoxy-D-xylulose 5-phosphate</name>
        <dbReference type="ChEBI" id="CHEBI:57792"/>
    </ligand>
</feature>
<dbReference type="SUPFAM" id="SSF55347">
    <property type="entry name" value="Glyceraldehyde-3-phosphate dehydrogenase-like, C-terminal domain"/>
    <property type="match status" value="1"/>
</dbReference>